<sequence length="345" mass="38776">MKVYIALFATLLLSACVKKNSENLAATNTSDEKPAGMVWIPGGEFSMGTDEPDTYEHERPAHNVRVKGFWMDETEVTNEQFRVFTEATNYITVAERKPEWKDLQKQLPPYTPKPPDSLLVPGALVFDAPSGTVMLNDLSLWWKWTKGADWKHPDGPQSNLDGKWQHPVVHIAYEDAAAYATWAGKRLPTEAEWEFASRGGKQQTRYSWGNEVTPGGKLMANTFQGSFPSSNLKEDGFEGSAPVKSYPPNEYGLYDMIGNVWEWTSDWYDPNYYTTLSQNAVTLNPQGPAKSFDPNEPYAQKRVTKGGSFLCANNYCLNYRPSARQGTAFDSGQSHIGFRCVKDHE</sequence>
<dbReference type="Proteomes" id="UP001597112">
    <property type="component" value="Unassembled WGS sequence"/>
</dbReference>
<comment type="caution">
    <text evidence="2">The sequence shown here is derived from an EMBL/GenBank/DDBJ whole genome shotgun (WGS) entry which is preliminary data.</text>
</comment>
<organism evidence="2 3">
    <name type="scientific">Ohtaekwangia kribbensis</name>
    <dbReference type="NCBI Taxonomy" id="688913"/>
    <lineage>
        <taxon>Bacteria</taxon>
        <taxon>Pseudomonadati</taxon>
        <taxon>Bacteroidota</taxon>
        <taxon>Cytophagia</taxon>
        <taxon>Cytophagales</taxon>
        <taxon>Fulvivirgaceae</taxon>
        <taxon>Ohtaekwangia</taxon>
    </lineage>
</organism>
<dbReference type="SUPFAM" id="SSF56436">
    <property type="entry name" value="C-type lectin-like"/>
    <property type="match status" value="1"/>
</dbReference>
<dbReference type="InterPro" id="IPR051043">
    <property type="entry name" value="Sulfatase_Mod_Factor_Kinase"/>
</dbReference>
<evidence type="ECO:0000259" key="1">
    <source>
        <dbReference type="Pfam" id="PF03781"/>
    </source>
</evidence>
<feature type="domain" description="Sulfatase-modifying factor enzyme-like" evidence="1">
    <location>
        <begin position="35"/>
        <end position="342"/>
    </location>
</feature>
<protein>
    <submittedName>
        <fullName evidence="2">Formylglycine-generating enzyme family protein</fullName>
    </submittedName>
</protein>
<dbReference type="PANTHER" id="PTHR23150:SF19">
    <property type="entry name" value="FORMYLGLYCINE-GENERATING ENZYME"/>
    <property type="match status" value="1"/>
</dbReference>
<accession>A0ABW3JZJ0</accession>
<dbReference type="PANTHER" id="PTHR23150">
    <property type="entry name" value="SULFATASE MODIFYING FACTOR 1, 2"/>
    <property type="match status" value="1"/>
</dbReference>
<name>A0ABW3JZJ0_9BACT</name>
<dbReference type="Pfam" id="PF03781">
    <property type="entry name" value="FGE-sulfatase"/>
    <property type="match status" value="1"/>
</dbReference>
<reference evidence="3" key="1">
    <citation type="journal article" date="2019" name="Int. J. Syst. Evol. Microbiol.">
        <title>The Global Catalogue of Microorganisms (GCM) 10K type strain sequencing project: providing services to taxonomists for standard genome sequencing and annotation.</title>
        <authorList>
            <consortium name="The Broad Institute Genomics Platform"/>
            <consortium name="The Broad Institute Genome Sequencing Center for Infectious Disease"/>
            <person name="Wu L."/>
            <person name="Ma J."/>
        </authorList>
    </citation>
    <scope>NUCLEOTIDE SEQUENCE [LARGE SCALE GENOMIC DNA]</scope>
    <source>
        <strain evidence="3">CCUG 58938</strain>
    </source>
</reference>
<dbReference type="InterPro" id="IPR042095">
    <property type="entry name" value="SUMF_sf"/>
</dbReference>
<dbReference type="Gene3D" id="3.90.1580.10">
    <property type="entry name" value="paralog of FGE (formylglycine-generating enzyme)"/>
    <property type="match status" value="1"/>
</dbReference>
<evidence type="ECO:0000313" key="3">
    <source>
        <dbReference type="Proteomes" id="UP001597112"/>
    </source>
</evidence>
<gene>
    <name evidence="2" type="ORF">ACFQ21_08745</name>
</gene>
<keyword evidence="3" id="KW-1185">Reference proteome</keyword>
<dbReference type="RefSeq" id="WP_377577756.1">
    <property type="nucleotide sequence ID" value="NZ_JBHTKA010000001.1"/>
</dbReference>
<proteinExistence type="predicted"/>
<evidence type="ECO:0000313" key="2">
    <source>
        <dbReference type="EMBL" id="MFD0999393.1"/>
    </source>
</evidence>
<dbReference type="EMBL" id="JBHTKA010000001">
    <property type="protein sequence ID" value="MFD0999393.1"/>
    <property type="molecule type" value="Genomic_DNA"/>
</dbReference>
<dbReference type="InterPro" id="IPR005532">
    <property type="entry name" value="SUMF_dom"/>
</dbReference>
<dbReference type="InterPro" id="IPR016187">
    <property type="entry name" value="CTDL_fold"/>
</dbReference>
<dbReference type="PROSITE" id="PS51257">
    <property type="entry name" value="PROKAR_LIPOPROTEIN"/>
    <property type="match status" value="1"/>
</dbReference>